<reference evidence="3" key="1">
    <citation type="journal article" date="2018" name="Nat. Microbiol.">
        <title>Leveraging single-cell genomics to expand the fungal tree of life.</title>
        <authorList>
            <person name="Ahrendt S.R."/>
            <person name="Quandt C.A."/>
            <person name="Ciobanu D."/>
            <person name="Clum A."/>
            <person name="Salamov A."/>
            <person name="Andreopoulos B."/>
            <person name="Cheng J.F."/>
            <person name="Woyke T."/>
            <person name="Pelin A."/>
            <person name="Henrissat B."/>
            <person name="Reynolds N.K."/>
            <person name="Benny G.L."/>
            <person name="Smith M.E."/>
            <person name="James T.Y."/>
            <person name="Grigoriev I.V."/>
        </authorList>
    </citation>
    <scope>NUCLEOTIDE SEQUENCE [LARGE SCALE GENOMIC DNA]</scope>
</reference>
<feature type="compositionally biased region" description="Basic and acidic residues" evidence="1">
    <location>
        <begin position="445"/>
        <end position="462"/>
    </location>
</feature>
<evidence type="ECO:0000313" key="2">
    <source>
        <dbReference type="EMBL" id="RKO92343.1"/>
    </source>
</evidence>
<accession>A0A4P9WK41</accession>
<evidence type="ECO:0000313" key="3">
    <source>
        <dbReference type="Proteomes" id="UP000269721"/>
    </source>
</evidence>
<dbReference type="AlphaFoldDB" id="A0A4P9WK41"/>
<feature type="region of interest" description="Disordered" evidence="1">
    <location>
        <begin position="88"/>
        <end position="139"/>
    </location>
</feature>
<feature type="region of interest" description="Disordered" evidence="1">
    <location>
        <begin position="438"/>
        <end position="462"/>
    </location>
</feature>
<dbReference type="EMBL" id="KZ994679">
    <property type="protein sequence ID" value="RKO92343.1"/>
    <property type="molecule type" value="Genomic_DNA"/>
</dbReference>
<gene>
    <name evidence="2" type="ORF">BDK51DRAFT_44393</name>
</gene>
<organism evidence="2 3">
    <name type="scientific">Blyttiomyces helicus</name>
    <dbReference type="NCBI Taxonomy" id="388810"/>
    <lineage>
        <taxon>Eukaryota</taxon>
        <taxon>Fungi</taxon>
        <taxon>Fungi incertae sedis</taxon>
        <taxon>Chytridiomycota</taxon>
        <taxon>Chytridiomycota incertae sedis</taxon>
        <taxon>Chytridiomycetes</taxon>
        <taxon>Chytridiomycetes incertae sedis</taxon>
        <taxon>Blyttiomyces</taxon>
    </lineage>
</organism>
<protein>
    <submittedName>
        <fullName evidence="2">Uncharacterized protein</fullName>
    </submittedName>
</protein>
<name>A0A4P9WK41_9FUNG</name>
<feature type="compositionally biased region" description="Basic and acidic residues" evidence="1">
    <location>
        <begin position="109"/>
        <end position="120"/>
    </location>
</feature>
<keyword evidence="3" id="KW-1185">Reference proteome</keyword>
<dbReference type="OrthoDB" id="5540378at2759"/>
<proteinExistence type="predicted"/>
<dbReference type="Proteomes" id="UP000269721">
    <property type="component" value="Unassembled WGS sequence"/>
</dbReference>
<evidence type="ECO:0000256" key="1">
    <source>
        <dbReference type="SAM" id="MobiDB-lite"/>
    </source>
</evidence>
<sequence length="462" mass="50420">MTVAGSIFFTASYVRDALPWRSWAWSDMSVIALTPCPDLRLRLVRADAADLTEGVQKLLTVGPSSVGRLPSHTVPILARLSPDMNLRPPAYDSLQDPHRYRPRQTAQRPRHDPPLRHQPADIDGQVRPPCPRHQPRRGMSVGNGADFHFAFLFPFDIRIGSRFGSSNVDFTDNAAIQNTAAALLIHVLTSIAMLARAGSGLEIARRAWLTLSPPHKFTVLINVDVAIDLDRLLPYLGIALRFDLNQLTSTLKSAHLATIDVTTIPGRAISVGAGADFHLLFSFPVDLRMGGHFGSSNDDGNASTFTSLPASCLSTQTPLRRRRCFCSSALPGHRQNLSACHRPSNNQPLVDASMRGILVARSIGAPISVNVSTTLLFTDADGTQTQAATLVNIFLNAKVLVAKEELDSMLTILNEGNVDKLPHDYGVTVPFKINKFDSSPSSLTPDDHRWALDGREVAPRDN</sequence>